<name>A0A813QTR1_9BILA</name>
<accession>A0A813QTR1</accession>
<dbReference type="GO" id="GO:0016616">
    <property type="term" value="F:oxidoreductase activity, acting on the CH-OH group of donors, NAD or NADP as acceptor"/>
    <property type="evidence" value="ECO:0007669"/>
    <property type="project" value="TreeGrafter"/>
</dbReference>
<dbReference type="InterPro" id="IPR001509">
    <property type="entry name" value="Epimerase_deHydtase"/>
</dbReference>
<dbReference type="AlphaFoldDB" id="A0A813QTR1"/>
<comment type="similarity">
    <text evidence="2">Belongs to the NAD(P)-dependent epimerase/dehydratase family. Dihydroflavonol-4-reductase subfamily.</text>
</comment>
<dbReference type="SUPFAM" id="SSF51735">
    <property type="entry name" value="NAD(P)-binding Rossmann-fold domains"/>
    <property type="match status" value="1"/>
</dbReference>
<evidence type="ECO:0000259" key="3">
    <source>
        <dbReference type="Pfam" id="PF01370"/>
    </source>
</evidence>
<proteinExistence type="inferred from homology"/>
<gene>
    <name evidence="4" type="ORF">OXX778_LOCUS5073</name>
</gene>
<dbReference type="Proteomes" id="UP000663879">
    <property type="component" value="Unassembled WGS sequence"/>
</dbReference>
<reference evidence="4" key="1">
    <citation type="submission" date="2021-02" db="EMBL/GenBank/DDBJ databases">
        <authorList>
            <person name="Nowell W R."/>
        </authorList>
    </citation>
    <scope>NUCLEOTIDE SEQUENCE</scope>
    <source>
        <strain evidence="4">Ploen Becks lab</strain>
    </source>
</reference>
<dbReference type="EMBL" id="CAJNOC010000534">
    <property type="protein sequence ID" value="CAF0773353.1"/>
    <property type="molecule type" value="Genomic_DNA"/>
</dbReference>
<organism evidence="4 5">
    <name type="scientific">Brachionus calyciflorus</name>
    <dbReference type="NCBI Taxonomy" id="104777"/>
    <lineage>
        <taxon>Eukaryota</taxon>
        <taxon>Metazoa</taxon>
        <taxon>Spiralia</taxon>
        <taxon>Gnathifera</taxon>
        <taxon>Rotifera</taxon>
        <taxon>Eurotatoria</taxon>
        <taxon>Monogononta</taxon>
        <taxon>Pseudotrocha</taxon>
        <taxon>Ploima</taxon>
        <taxon>Brachionidae</taxon>
        <taxon>Brachionus</taxon>
    </lineage>
</organism>
<dbReference type="Gene3D" id="3.40.50.720">
    <property type="entry name" value="NAD(P)-binding Rossmann-like Domain"/>
    <property type="match status" value="1"/>
</dbReference>
<evidence type="ECO:0000313" key="4">
    <source>
        <dbReference type="EMBL" id="CAF0773353.1"/>
    </source>
</evidence>
<keyword evidence="5" id="KW-1185">Reference proteome</keyword>
<dbReference type="OrthoDB" id="2735536at2759"/>
<dbReference type="InterPro" id="IPR050425">
    <property type="entry name" value="NAD(P)_dehydrat-like"/>
</dbReference>
<dbReference type="PANTHER" id="PTHR10366">
    <property type="entry name" value="NAD DEPENDENT EPIMERASE/DEHYDRATASE"/>
    <property type="match status" value="1"/>
</dbReference>
<dbReference type="PANTHER" id="PTHR10366:SF564">
    <property type="entry name" value="STEROL-4-ALPHA-CARBOXYLATE 3-DEHYDROGENASE, DECARBOXYLATING"/>
    <property type="match status" value="1"/>
</dbReference>
<evidence type="ECO:0000256" key="2">
    <source>
        <dbReference type="ARBA" id="ARBA00023445"/>
    </source>
</evidence>
<keyword evidence="1" id="KW-0560">Oxidoreductase</keyword>
<evidence type="ECO:0000313" key="5">
    <source>
        <dbReference type="Proteomes" id="UP000663879"/>
    </source>
</evidence>
<feature type="domain" description="NAD-dependent epimerase/dehydratase" evidence="3">
    <location>
        <begin position="5"/>
        <end position="236"/>
    </location>
</feature>
<dbReference type="Pfam" id="PF01370">
    <property type="entry name" value="Epimerase"/>
    <property type="match status" value="1"/>
</dbReference>
<sequence>MSKKILVTGANGFIAMHIVDILIKQGHHVRGTIRNLNDSEKVESLKKLGPIELFQADLLDKEAWNKPCEGVDIVLHVASPLPTAPPSDENLVIRPAVEGTLNVFNAALAANVKRVVMTSSGLCISGYDYKPRTYSEKDWVDISDAKTPYQKSKILAERAAWNFVNDRKEKNQECFELAVVIPTFVLGPILSSSSGASVTRFLRVFDEKLDKIDEMHAATCDVRDVALAHLKAAFNDDVVGQRNMVVSGNNLFTIKNWVDILKEEFGPRGYRFPEVIVNEEKNKSLKHTFYDNSRMRNVLNIQPTDFKTTIIDMAYSLIQYGLVKKF</sequence>
<protein>
    <recommendedName>
        <fullName evidence="3">NAD-dependent epimerase/dehydratase domain-containing protein</fullName>
    </recommendedName>
</protein>
<dbReference type="InterPro" id="IPR036291">
    <property type="entry name" value="NAD(P)-bd_dom_sf"/>
</dbReference>
<evidence type="ECO:0000256" key="1">
    <source>
        <dbReference type="ARBA" id="ARBA00023002"/>
    </source>
</evidence>
<comment type="caution">
    <text evidence="4">The sequence shown here is derived from an EMBL/GenBank/DDBJ whole genome shotgun (WGS) entry which is preliminary data.</text>
</comment>